<proteinExistence type="predicted"/>
<feature type="domain" description="DUF4350" evidence="1">
    <location>
        <begin position="51"/>
        <end position="225"/>
    </location>
</feature>
<evidence type="ECO:0000313" key="3">
    <source>
        <dbReference type="Proteomes" id="UP000316560"/>
    </source>
</evidence>
<name>A0A8H2K9V0_9MICO</name>
<keyword evidence="3" id="KW-1185">Reference proteome</keyword>
<dbReference type="RefSeq" id="WP_141991055.1">
    <property type="nucleotide sequence ID" value="NZ_VFRA01000001.1"/>
</dbReference>
<accession>A0A8H2K9V0</accession>
<comment type="caution">
    <text evidence="2">The sequence shown here is derived from an EMBL/GenBank/DDBJ whole genome shotgun (WGS) entry which is preliminary data.</text>
</comment>
<dbReference type="EMBL" id="VFRA01000001">
    <property type="protein sequence ID" value="TQO20792.1"/>
    <property type="molecule type" value="Genomic_DNA"/>
</dbReference>
<reference evidence="2 3" key="1">
    <citation type="submission" date="2019-06" db="EMBL/GenBank/DDBJ databases">
        <title>Sequencing the genomes of 1000 actinobacteria strains.</title>
        <authorList>
            <person name="Klenk H.-P."/>
        </authorList>
    </citation>
    <scope>NUCLEOTIDE SEQUENCE [LARGE SCALE GENOMIC DNA]</scope>
    <source>
        <strain evidence="2 3">DSM 21947</strain>
    </source>
</reference>
<dbReference type="OrthoDB" id="5241668at2"/>
<sequence length="392" mass="41371">MSTPTVITPRIRTTLKRALFWIIAAAFLLSVALVSLTTVGTAVEGPPLDPTSPRESGTLALAEVLRDQGVEVTVTASLNDTREAIAETGESTLFFSNFEGYLTDSQVEEAAGLARTVVLAEPDLAALLAVAPEVAQAGASSGTVTTACAPPLVPTAAEITAGPSNLRVIDTDADATACYGNDDDGFGLISLNRGTTELLLIGATDALTNGDIALADNAAFALQLLGQHDSLIWYTPSFVDVSGSGEVQTFDELAPDWVLPAVWLTILTLLTAALWRGRRFGPLVIEKLPVTVRSSETMQGRARLYEKTAARLHTLDALRIGSLRRLAALCGMASTASVDDVINRIGPLITQPVAQLRTLLVDASPTSDGELLALSDELLSLEQRVERAIRPT</sequence>
<dbReference type="AlphaFoldDB" id="A0A8H2K9V0"/>
<dbReference type="Pfam" id="PF14258">
    <property type="entry name" value="DUF4350"/>
    <property type="match status" value="1"/>
</dbReference>
<protein>
    <recommendedName>
        <fullName evidence="1">DUF4350 domain-containing protein</fullName>
    </recommendedName>
</protein>
<evidence type="ECO:0000313" key="2">
    <source>
        <dbReference type="EMBL" id="TQO20792.1"/>
    </source>
</evidence>
<organism evidence="2 3">
    <name type="scientific">Rhodoglobus vestalii</name>
    <dbReference type="NCBI Taxonomy" id="193384"/>
    <lineage>
        <taxon>Bacteria</taxon>
        <taxon>Bacillati</taxon>
        <taxon>Actinomycetota</taxon>
        <taxon>Actinomycetes</taxon>
        <taxon>Micrococcales</taxon>
        <taxon>Microbacteriaceae</taxon>
        <taxon>Rhodoglobus</taxon>
    </lineage>
</organism>
<dbReference type="Proteomes" id="UP000316560">
    <property type="component" value="Unassembled WGS sequence"/>
</dbReference>
<dbReference type="InterPro" id="IPR025646">
    <property type="entry name" value="DUF4350"/>
</dbReference>
<gene>
    <name evidence="2" type="ORF">FB472_2444</name>
</gene>
<evidence type="ECO:0000259" key="1">
    <source>
        <dbReference type="Pfam" id="PF14258"/>
    </source>
</evidence>